<dbReference type="InterPro" id="IPR009057">
    <property type="entry name" value="Homeodomain-like_sf"/>
</dbReference>
<accession>A0AAE9I704</accession>
<evidence type="ECO:0000313" key="6">
    <source>
        <dbReference type="EMBL" id="TSP12144.1"/>
    </source>
</evidence>
<organism evidence="7 9">
    <name type="scientific">Cupriavidus campinensis</name>
    <dbReference type="NCBI Taxonomy" id="151783"/>
    <lineage>
        <taxon>Bacteria</taxon>
        <taxon>Pseudomonadati</taxon>
        <taxon>Pseudomonadota</taxon>
        <taxon>Betaproteobacteria</taxon>
        <taxon>Burkholderiales</taxon>
        <taxon>Burkholderiaceae</taxon>
        <taxon>Cupriavidus</taxon>
    </lineage>
</organism>
<evidence type="ECO:0000256" key="3">
    <source>
        <dbReference type="ARBA" id="ARBA00023163"/>
    </source>
</evidence>
<evidence type="ECO:0000256" key="2">
    <source>
        <dbReference type="ARBA" id="ARBA00023125"/>
    </source>
</evidence>
<keyword evidence="1" id="KW-0805">Transcription regulation</keyword>
<keyword evidence="8" id="KW-1185">Reference proteome</keyword>
<feature type="domain" description="HTH araC/xylS-type" evidence="5">
    <location>
        <begin position="209"/>
        <end position="307"/>
    </location>
</feature>
<dbReference type="GO" id="GO:0003700">
    <property type="term" value="F:DNA-binding transcription factor activity"/>
    <property type="evidence" value="ECO:0007669"/>
    <property type="project" value="InterPro"/>
</dbReference>
<keyword evidence="3" id="KW-0804">Transcription</keyword>
<name>A0AAE9I704_9BURK</name>
<reference evidence="7" key="2">
    <citation type="journal article" date="2022" name="Microbiol. Resour. Announc.">
        <title>Genome Sequence of Cupriavidus campinensis Strain G5, a Member of a Bacterial Consortium Capable of Polyethylene Degradation.</title>
        <authorList>
            <person name="Schneider B."/>
            <person name="Pfeiffer F."/>
            <person name="Dyall-Smith M."/>
            <person name="Kunte H.J."/>
        </authorList>
    </citation>
    <scope>NUCLEOTIDE SEQUENCE</scope>
    <source>
        <strain evidence="7">G5</strain>
    </source>
</reference>
<dbReference type="Proteomes" id="UP000318943">
    <property type="component" value="Unassembled WGS sequence"/>
</dbReference>
<dbReference type="GO" id="GO:0043565">
    <property type="term" value="F:sequence-specific DNA binding"/>
    <property type="evidence" value="ECO:0007669"/>
    <property type="project" value="InterPro"/>
</dbReference>
<dbReference type="PRINTS" id="PR00032">
    <property type="entry name" value="HTHARAC"/>
</dbReference>
<dbReference type="SUPFAM" id="SSF46689">
    <property type="entry name" value="Homeodomain-like"/>
    <property type="match status" value="2"/>
</dbReference>
<dbReference type="InterPro" id="IPR050204">
    <property type="entry name" value="AraC_XylS_family_regulators"/>
</dbReference>
<dbReference type="Pfam" id="PF12833">
    <property type="entry name" value="HTH_18"/>
    <property type="match status" value="1"/>
</dbReference>
<dbReference type="InterPro" id="IPR020449">
    <property type="entry name" value="Tscrpt_reg_AraC-type_HTH"/>
</dbReference>
<dbReference type="Gene3D" id="1.10.10.60">
    <property type="entry name" value="Homeodomain-like"/>
    <property type="match status" value="2"/>
</dbReference>
<dbReference type="EMBL" id="CP097331">
    <property type="protein sequence ID" value="URF06205.1"/>
    <property type="molecule type" value="Genomic_DNA"/>
</dbReference>
<dbReference type="PANTHER" id="PTHR46796:SF14">
    <property type="entry name" value="TRANSCRIPTIONAL REGULATORY PROTEIN"/>
    <property type="match status" value="1"/>
</dbReference>
<dbReference type="SMART" id="SM00342">
    <property type="entry name" value="HTH_ARAC"/>
    <property type="match status" value="1"/>
</dbReference>
<evidence type="ECO:0000256" key="1">
    <source>
        <dbReference type="ARBA" id="ARBA00023015"/>
    </source>
</evidence>
<evidence type="ECO:0000313" key="8">
    <source>
        <dbReference type="Proteomes" id="UP000318943"/>
    </source>
</evidence>
<evidence type="ECO:0000313" key="7">
    <source>
        <dbReference type="EMBL" id="URF06205.1"/>
    </source>
</evidence>
<evidence type="ECO:0000256" key="4">
    <source>
        <dbReference type="SAM" id="MobiDB-lite"/>
    </source>
</evidence>
<dbReference type="PANTHER" id="PTHR46796">
    <property type="entry name" value="HTH-TYPE TRANSCRIPTIONAL ACTIVATOR RHAS-RELATED"/>
    <property type="match status" value="1"/>
</dbReference>
<reference evidence="7" key="3">
    <citation type="submission" date="2022-05" db="EMBL/GenBank/DDBJ databases">
        <authorList>
            <person name="Kunte H.-J."/>
        </authorList>
    </citation>
    <scope>NUCLEOTIDE SEQUENCE</scope>
    <source>
        <strain evidence="7">G5</strain>
    </source>
</reference>
<dbReference type="Proteomes" id="UP001056132">
    <property type="component" value="Chromosome 2"/>
</dbReference>
<protein>
    <submittedName>
        <fullName evidence="7">AraC family transcriptional regulator</fullName>
    </submittedName>
    <submittedName>
        <fullName evidence="6">Helix-turn-helix transcriptional regulator</fullName>
    </submittedName>
</protein>
<proteinExistence type="predicted"/>
<sequence>MHHASLIPVSTARPSAPPGLIGAEQQWRAPSHDTGAQIPVSRWTLEPSEPLQVYHPGADTHHCIAMNLRCTTLAFVHAGRPLVDGRITAGAVQVTAPGVPVRATFQAPADVLHLYATQAVLAECHADLFDRPHAGDIVLDSPRLLQDPALERLGQALAMTQVQDAGASRIFVESVSLAIVSRLVARHFQAGATEATGGSLAPLPPWRLRRATDYIDAHLSEAIGLADIAQSTGLTRMHFAAQFRRATGLRPHEYLLRRRVEHAQSLLTATGQTILDVAMHCGFRSQSHFTTVFKRFVGETPYNWRVKRSLERKAA</sequence>
<evidence type="ECO:0000259" key="5">
    <source>
        <dbReference type="PROSITE" id="PS01124"/>
    </source>
</evidence>
<keyword evidence="2" id="KW-0238">DNA-binding</keyword>
<gene>
    <name evidence="6" type="ORF">FGG12_14105</name>
    <name evidence="7" type="ORF">M5D45_24070</name>
</gene>
<dbReference type="EMBL" id="VCIZ01000007">
    <property type="protein sequence ID" value="TSP12144.1"/>
    <property type="molecule type" value="Genomic_DNA"/>
</dbReference>
<dbReference type="InterPro" id="IPR018062">
    <property type="entry name" value="HTH_AraC-typ_CS"/>
</dbReference>
<dbReference type="PROSITE" id="PS00041">
    <property type="entry name" value="HTH_ARAC_FAMILY_1"/>
    <property type="match status" value="1"/>
</dbReference>
<dbReference type="PROSITE" id="PS01124">
    <property type="entry name" value="HTH_ARAC_FAMILY_2"/>
    <property type="match status" value="1"/>
</dbReference>
<feature type="region of interest" description="Disordered" evidence="4">
    <location>
        <begin position="1"/>
        <end position="34"/>
    </location>
</feature>
<dbReference type="AlphaFoldDB" id="A0AAE9I704"/>
<reference evidence="6 8" key="1">
    <citation type="submission" date="2019-05" db="EMBL/GenBank/DDBJ databases">
        <title>Whole genome sequence analysis of Cupriavidus campinensis S14E4C strain.</title>
        <authorList>
            <person name="Abbaszade G."/>
            <person name="Szabo A."/>
            <person name="Toumi M."/>
            <person name="Toth E."/>
        </authorList>
    </citation>
    <scope>NUCLEOTIDE SEQUENCE [LARGE SCALE GENOMIC DNA]</scope>
    <source>
        <strain evidence="6 8">S14E4C</strain>
    </source>
</reference>
<dbReference type="RefSeq" id="WP_144198294.1">
    <property type="nucleotide sequence ID" value="NZ_CAJPVH010000001.1"/>
</dbReference>
<dbReference type="KEGG" id="ccam:M5D45_24070"/>
<dbReference type="InterPro" id="IPR018060">
    <property type="entry name" value="HTH_AraC"/>
</dbReference>
<evidence type="ECO:0000313" key="9">
    <source>
        <dbReference type="Proteomes" id="UP001056132"/>
    </source>
</evidence>